<evidence type="ECO:0000313" key="1">
    <source>
        <dbReference type="EMBL" id="MDT0643771.1"/>
    </source>
</evidence>
<evidence type="ECO:0000313" key="2">
    <source>
        <dbReference type="Proteomes" id="UP001262889"/>
    </source>
</evidence>
<name>A0ABU3CBR9_9FLAO</name>
<sequence length="76" mass="8873">MVITENLRREHIAATKMFRSLSTPMQQMTLKMHNILKIQEEISLATAVGLEAWEKITKTTYANRMIVQELLQKKEI</sequence>
<accession>A0ABU3CBR9</accession>
<organism evidence="1 2">
    <name type="scientific">Autumnicola tepida</name>
    <dbReference type="NCBI Taxonomy" id="3075595"/>
    <lineage>
        <taxon>Bacteria</taxon>
        <taxon>Pseudomonadati</taxon>
        <taxon>Bacteroidota</taxon>
        <taxon>Flavobacteriia</taxon>
        <taxon>Flavobacteriales</taxon>
        <taxon>Flavobacteriaceae</taxon>
        <taxon>Autumnicola</taxon>
    </lineage>
</organism>
<comment type="caution">
    <text evidence="1">The sequence shown here is derived from an EMBL/GenBank/DDBJ whole genome shotgun (WGS) entry which is preliminary data.</text>
</comment>
<dbReference type="RefSeq" id="WP_311535390.1">
    <property type="nucleotide sequence ID" value="NZ_JAVRHQ010000016.1"/>
</dbReference>
<keyword evidence="2" id="KW-1185">Reference proteome</keyword>
<proteinExistence type="predicted"/>
<protein>
    <submittedName>
        <fullName evidence="1">Uncharacterized protein</fullName>
    </submittedName>
</protein>
<reference evidence="1 2" key="1">
    <citation type="submission" date="2023-09" db="EMBL/GenBank/DDBJ databases">
        <authorList>
            <person name="Rey-Velasco X."/>
        </authorList>
    </citation>
    <scope>NUCLEOTIDE SEQUENCE [LARGE SCALE GENOMIC DNA]</scope>
    <source>
        <strain evidence="1 2">F363</strain>
    </source>
</reference>
<dbReference type="EMBL" id="JAVRHQ010000016">
    <property type="protein sequence ID" value="MDT0643771.1"/>
    <property type="molecule type" value="Genomic_DNA"/>
</dbReference>
<dbReference type="Proteomes" id="UP001262889">
    <property type="component" value="Unassembled WGS sequence"/>
</dbReference>
<gene>
    <name evidence="1" type="ORF">RM553_13090</name>
</gene>